<comment type="caution">
    <text evidence="9">The sequence shown here is derived from an EMBL/GenBank/DDBJ whole genome shotgun (WGS) entry which is preliminary data.</text>
</comment>
<feature type="compositionally biased region" description="Basic and acidic residues" evidence="7">
    <location>
        <begin position="105"/>
        <end position="120"/>
    </location>
</feature>
<dbReference type="InterPro" id="IPR006458">
    <property type="entry name" value="Ovate_C"/>
</dbReference>
<evidence type="ECO:0000256" key="7">
    <source>
        <dbReference type="SAM" id="MobiDB-lite"/>
    </source>
</evidence>
<sequence>MGKLLQKLVHGMVPSWLSKVKSSASTSPRKSLPFFKGGGGSPLPSTAQKNSTDTDATPPDDRSTQSNGSGCASLSPSLMSTQKPIDTAELQSDILSNAPQQTSQVDRHSDQKIRGTERDALSPSSPNHFAQSNQHVDEGNSDLDAQPYITETEDLRRSRIPLYRQSRQEDGVSELASEYHVHVSEDEILQLKRKQEAPKGEPAQDLHEDSDEEVDTALNKGRPSGNDKKRWIWKKRKGDNGLVCYDLPQSISSIVGNGRAVVKQSLDPQHALWESMVEMIVGNGLWELGNLEFLLYCYLSLNEPHLHPIIQSSFLQALRDLERIT</sequence>
<dbReference type="GO" id="GO:0045892">
    <property type="term" value="P:negative regulation of DNA-templated transcription"/>
    <property type="evidence" value="ECO:0007669"/>
    <property type="project" value="UniProtKB-UniRule"/>
</dbReference>
<name>A0A8T2R851_CERRI</name>
<dbReference type="Pfam" id="PF04844">
    <property type="entry name" value="Ovate"/>
    <property type="match status" value="1"/>
</dbReference>
<evidence type="ECO:0000259" key="8">
    <source>
        <dbReference type="PROSITE" id="PS51754"/>
    </source>
</evidence>
<evidence type="ECO:0000256" key="5">
    <source>
        <dbReference type="ARBA" id="ARBA00023242"/>
    </source>
</evidence>
<feature type="region of interest" description="Disordered" evidence="7">
    <location>
        <begin position="19"/>
        <end position="143"/>
    </location>
</feature>
<evidence type="ECO:0000256" key="1">
    <source>
        <dbReference type="ARBA" id="ARBA00004123"/>
    </source>
</evidence>
<dbReference type="OrthoDB" id="1928390at2759"/>
<dbReference type="InterPro" id="IPR038933">
    <property type="entry name" value="Ovate"/>
</dbReference>
<evidence type="ECO:0000256" key="3">
    <source>
        <dbReference type="ARBA" id="ARBA00023015"/>
    </source>
</evidence>
<dbReference type="AlphaFoldDB" id="A0A8T2R851"/>
<protein>
    <recommendedName>
        <fullName evidence="6">Transcription repressor</fullName>
    </recommendedName>
    <alternativeName>
        <fullName evidence="6">Ovate family protein</fullName>
    </alternativeName>
</protein>
<proteinExistence type="predicted"/>
<keyword evidence="10" id="KW-1185">Reference proteome</keyword>
<feature type="compositionally biased region" description="Polar residues" evidence="7">
    <location>
        <begin position="43"/>
        <end position="55"/>
    </location>
</feature>
<dbReference type="PANTHER" id="PTHR33057">
    <property type="entry name" value="TRANSCRIPTION REPRESSOR OFP7-RELATED"/>
    <property type="match status" value="1"/>
</dbReference>
<feature type="compositionally biased region" description="Polar residues" evidence="7">
    <location>
        <begin position="20"/>
        <end position="29"/>
    </location>
</feature>
<dbReference type="Proteomes" id="UP000825935">
    <property type="component" value="Chromosome 29"/>
</dbReference>
<keyword evidence="5 6" id="KW-0539">Nucleus</keyword>
<evidence type="ECO:0000313" key="10">
    <source>
        <dbReference type="Proteomes" id="UP000825935"/>
    </source>
</evidence>
<feature type="domain" description="OVATE" evidence="8">
    <location>
        <begin position="261"/>
        <end position="320"/>
    </location>
</feature>
<feature type="compositionally biased region" description="Polar residues" evidence="7">
    <location>
        <begin position="64"/>
        <end position="104"/>
    </location>
</feature>
<feature type="compositionally biased region" description="Basic and acidic residues" evidence="7">
    <location>
        <begin position="192"/>
        <end position="207"/>
    </location>
</feature>
<keyword evidence="2 6" id="KW-0678">Repressor</keyword>
<comment type="subcellular location">
    <subcellularLocation>
        <location evidence="1 6">Nucleus</location>
    </subcellularLocation>
</comment>
<comment type="function">
    <text evidence="6">Transcriptional repressor that regulates multiple aspects of plant growth and development.</text>
</comment>
<dbReference type="PROSITE" id="PS51754">
    <property type="entry name" value="OVATE"/>
    <property type="match status" value="1"/>
</dbReference>
<dbReference type="PANTHER" id="PTHR33057:SF128">
    <property type="entry name" value="TRANSCRIPTION REPRESSOR OFP3"/>
    <property type="match status" value="1"/>
</dbReference>
<evidence type="ECO:0000256" key="2">
    <source>
        <dbReference type="ARBA" id="ARBA00022491"/>
    </source>
</evidence>
<keyword evidence="3 6" id="KW-0805">Transcription regulation</keyword>
<feature type="region of interest" description="Disordered" evidence="7">
    <location>
        <begin position="192"/>
        <end position="229"/>
    </location>
</feature>
<evidence type="ECO:0000256" key="6">
    <source>
        <dbReference type="RuleBase" id="RU367028"/>
    </source>
</evidence>
<organism evidence="9 10">
    <name type="scientific">Ceratopteris richardii</name>
    <name type="common">Triangle waterfern</name>
    <dbReference type="NCBI Taxonomy" id="49495"/>
    <lineage>
        <taxon>Eukaryota</taxon>
        <taxon>Viridiplantae</taxon>
        <taxon>Streptophyta</taxon>
        <taxon>Embryophyta</taxon>
        <taxon>Tracheophyta</taxon>
        <taxon>Polypodiopsida</taxon>
        <taxon>Polypodiidae</taxon>
        <taxon>Polypodiales</taxon>
        <taxon>Pteridineae</taxon>
        <taxon>Pteridaceae</taxon>
        <taxon>Parkerioideae</taxon>
        <taxon>Ceratopteris</taxon>
    </lineage>
</organism>
<dbReference type="EMBL" id="CM035434">
    <property type="protein sequence ID" value="KAH7291964.1"/>
    <property type="molecule type" value="Genomic_DNA"/>
</dbReference>
<dbReference type="GO" id="GO:0005634">
    <property type="term" value="C:nucleus"/>
    <property type="evidence" value="ECO:0007669"/>
    <property type="project" value="UniProtKB-SubCell"/>
</dbReference>
<accession>A0A8T2R851</accession>
<gene>
    <name evidence="9" type="ORF">KP509_29G044100</name>
</gene>
<keyword evidence="4 6" id="KW-0804">Transcription</keyword>
<reference evidence="9" key="1">
    <citation type="submission" date="2021-08" db="EMBL/GenBank/DDBJ databases">
        <title>WGS assembly of Ceratopteris richardii.</title>
        <authorList>
            <person name="Marchant D.B."/>
            <person name="Chen G."/>
            <person name="Jenkins J."/>
            <person name="Shu S."/>
            <person name="Leebens-Mack J."/>
            <person name="Grimwood J."/>
            <person name="Schmutz J."/>
            <person name="Soltis P."/>
            <person name="Soltis D."/>
            <person name="Chen Z.-H."/>
        </authorList>
    </citation>
    <scope>NUCLEOTIDE SEQUENCE</scope>
    <source>
        <strain evidence="9">Whitten #5841</strain>
        <tissue evidence="9">Leaf</tissue>
    </source>
</reference>
<evidence type="ECO:0000256" key="4">
    <source>
        <dbReference type="ARBA" id="ARBA00023163"/>
    </source>
</evidence>
<evidence type="ECO:0000313" key="9">
    <source>
        <dbReference type="EMBL" id="KAH7291964.1"/>
    </source>
</evidence>
<feature type="compositionally biased region" description="Polar residues" evidence="7">
    <location>
        <begin position="122"/>
        <end position="134"/>
    </location>
</feature>